<proteinExistence type="predicted"/>
<gene>
    <name evidence="1" type="ORF">SAMN05216225_10142</name>
</gene>
<dbReference type="EMBL" id="FQVW01000014">
    <property type="protein sequence ID" value="SHG05687.1"/>
    <property type="molecule type" value="Genomic_DNA"/>
</dbReference>
<evidence type="ECO:0000313" key="1">
    <source>
        <dbReference type="EMBL" id="SHG05687.1"/>
    </source>
</evidence>
<dbReference type="OrthoDB" id="9812708at2"/>
<protein>
    <submittedName>
        <fullName evidence="1">Uncharacterized protein</fullName>
    </submittedName>
</protein>
<dbReference type="RefSeq" id="WP_072889711.1">
    <property type="nucleotide sequence ID" value="NZ_FQVW01000014.1"/>
</dbReference>
<sequence>MELHTVDENALEKGLEVYAKEEHIIYKDINAELIATKEARLVKARIEYWQSEFVNPYNTKKALYVVYRRFGTNDLNQLPLEHIFTINQKPHCWKCNRSLDQLTMEICSTCEMIKCPHDGACSQGCSTKN</sequence>
<name>A0A1M5GPU9_9BACI</name>
<evidence type="ECO:0000313" key="2">
    <source>
        <dbReference type="Proteomes" id="UP000183988"/>
    </source>
</evidence>
<accession>A0A1M5GPU9</accession>
<reference evidence="1 2" key="1">
    <citation type="submission" date="2016-11" db="EMBL/GenBank/DDBJ databases">
        <authorList>
            <person name="Jaros S."/>
            <person name="Januszkiewicz K."/>
            <person name="Wedrychowicz H."/>
        </authorList>
    </citation>
    <scope>NUCLEOTIDE SEQUENCE [LARGE SCALE GENOMIC DNA]</scope>
    <source>
        <strain evidence="1 2">IBRC-M 10683</strain>
    </source>
</reference>
<dbReference type="Proteomes" id="UP000183988">
    <property type="component" value="Unassembled WGS sequence"/>
</dbReference>
<keyword evidence="2" id="KW-1185">Reference proteome</keyword>
<organism evidence="1 2">
    <name type="scientific">Ornithinibacillus halophilus</name>
    <dbReference type="NCBI Taxonomy" id="930117"/>
    <lineage>
        <taxon>Bacteria</taxon>
        <taxon>Bacillati</taxon>
        <taxon>Bacillota</taxon>
        <taxon>Bacilli</taxon>
        <taxon>Bacillales</taxon>
        <taxon>Bacillaceae</taxon>
        <taxon>Ornithinibacillus</taxon>
    </lineage>
</organism>
<dbReference type="AlphaFoldDB" id="A0A1M5GPU9"/>